<organism evidence="3 4">
    <name type="scientific">Microbacterium gallinarum</name>
    <dbReference type="NCBI Taxonomy" id="2762209"/>
    <lineage>
        <taxon>Bacteria</taxon>
        <taxon>Bacillati</taxon>
        <taxon>Actinomycetota</taxon>
        <taxon>Actinomycetes</taxon>
        <taxon>Micrococcales</taxon>
        <taxon>Microbacteriaceae</taxon>
        <taxon>Microbacterium</taxon>
    </lineage>
</organism>
<dbReference type="Proteomes" id="UP000602532">
    <property type="component" value="Unassembled WGS sequence"/>
</dbReference>
<accession>A0ABR8WZB5</accession>
<dbReference type="InterPro" id="IPR032812">
    <property type="entry name" value="SbsA_Ig"/>
</dbReference>
<reference evidence="3 4" key="1">
    <citation type="submission" date="2020-08" db="EMBL/GenBank/DDBJ databases">
        <title>A Genomic Blueprint of the Chicken Gut Microbiome.</title>
        <authorList>
            <person name="Gilroy R."/>
            <person name="Ravi A."/>
            <person name="Getino M."/>
            <person name="Pursley I."/>
            <person name="Horton D.L."/>
            <person name="Alikhan N.-F."/>
            <person name="Baker D."/>
            <person name="Gharbi K."/>
            <person name="Hall N."/>
            <person name="Watson M."/>
            <person name="Adriaenssens E.M."/>
            <person name="Foster-Nyarko E."/>
            <person name="Jarju S."/>
            <person name="Secka A."/>
            <person name="Antonio M."/>
            <person name="Oren A."/>
            <person name="Chaudhuri R."/>
            <person name="La Ragione R.M."/>
            <person name="Hildebrand F."/>
            <person name="Pallen M.J."/>
        </authorList>
    </citation>
    <scope>NUCLEOTIDE SEQUENCE [LARGE SCALE GENOMIC DNA]</scope>
    <source>
        <strain evidence="3 4">Sa1CUA4</strain>
    </source>
</reference>
<name>A0ABR8WZB5_9MICO</name>
<evidence type="ECO:0000313" key="4">
    <source>
        <dbReference type="Proteomes" id="UP000602532"/>
    </source>
</evidence>
<dbReference type="Pfam" id="PF13205">
    <property type="entry name" value="Big_5"/>
    <property type="match status" value="1"/>
</dbReference>
<dbReference type="SUPFAM" id="SSF69322">
    <property type="entry name" value="Tricorn protease domain 2"/>
    <property type="match status" value="1"/>
</dbReference>
<comment type="caution">
    <text evidence="3">The sequence shown here is derived from an EMBL/GenBank/DDBJ whole genome shotgun (WGS) entry which is preliminary data.</text>
</comment>
<dbReference type="RefSeq" id="WP_191763861.1">
    <property type="nucleotide sequence ID" value="NZ_JACSPM010000001.1"/>
</dbReference>
<dbReference type="EMBL" id="JACSPM010000001">
    <property type="protein sequence ID" value="MBD8022427.1"/>
    <property type="molecule type" value="Genomic_DNA"/>
</dbReference>
<keyword evidence="4" id="KW-1185">Reference proteome</keyword>
<evidence type="ECO:0000256" key="1">
    <source>
        <dbReference type="ARBA" id="ARBA00022729"/>
    </source>
</evidence>
<sequence length="463" mass="48850">MSTDEHAGTGRGKRFLLVYAAVLAGILVASTAAAGASVAAGPRVSAVLSDPAAATTVSGSRVIFTANQALAEVSATQVEIEPEVPFTVDTAGRDVGVRLAEPLQDGTRYTLTISDVVGRSGGPSSTFSTSLETPRAEAFLLERSPDDDRIYRTTLDGATEETVFEHPRIEDFRSSPRGLVVALRTEQGDSELVVVREDGRVDEVRLPAVGRLARLQLSDSGDRFAYTWTDPSVEGIPVRDSVVFLGSISAPDAKPEQLDLGTSDPRIDDFRFVQGTTSLLLVTRGDDLLLADPVAEGEPVTLGKASIIDDVSRTEAVAYVRTAEGPQIVDLRDGSRTPAAGADPQFGQPFAAEEVTGNGTLLTYLRLSDSGELEGQTVVMRAPSVDSRVIAEVATTDAILQVCAAPSGRWVGVVVAPDIAANPLDDAILAMPETVETRIFSLESDDTQVMPGLAISWCRAPAS</sequence>
<keyword evidence="1" id="KW-0732">Signal</keyword>
<gene>
    <name evidence="3" type="ORF">H9622_02345</name>
</gene>
<protein>
    <recommendedName>
        <fullName evidence="2">SbsA Ig-like domain-containing protein</fullName>
    </recommendedName>
</protein>
<evidence type="ECO:0000259" key="2">
    <source>
        <dbReference type="Pfam" id="PF13205"/>
    </source>
</evidence>
<evidence type="ECO:0000313" key="3">
    <source>
        <dbReference type="EMBL" id="MBD8022427.1"/>
    </source>
</evidence>
<proteinExistence type="predicted"/>
<feature type="domain" description="SbsA Ig-like" evidence="2">
    <location>
        <begin position="28"/>
        <end position="115"/>
    </location>
</feature>